<comment type="caution">
    <text evidence="2">The sequence shown here is derived from an EMBL/GenBank/DDBJ whole genome shotgun (WGS) entry which is preliminary data.</text>
</comment>
<sequence length="288" mass="32626">MQPAYSPSVRRRRLRTQLLRYRERAGLTTAQVAKELGWPQVKVSRLETGFKKSVTSDELDALLDFYEEDDAEVRASLHECARLAKERGWWARYRNLMSTALPDFETEASVIKTYECQVVPGLLQTPDYAEAIFRANLVRSDEEIRERVSARLKRQEILNRVDPPAYWVILDEAALRRVVGSVEVMSQQLRHLTHMAARHNINIYVLPYSAGAHPVTVGSFVIMDFPDPLDASIGYVETPISSLYVEEDHELTELNSLFGGAQGSAMSPAHSLQFIKDVTESLENESSV</sequence>
<dbReference type="InterPro" id="IPR001387">
    <property type="entry name" value="Cro/C1-type_HTH"/>
</dbReference>
<dbReference type="Pfam" id="PF19054">
    <property type="entry name" value="DUF5753"/>
    <property type="match status" value="1"/>
</dbReference>
<dbReference type="Proteomes" id="UP001499993">
    <property type="component" value="Unassembled WGS sequence"/>
</dbReference>
<name>A0ABP9GDE9_9ACTN</name>
<feature type="domain" description="HTH cro/C1-type" evidence="1">
    <location>
        <begin position="18"/>
        <end position="73"/>
    </location>
</feature>
<dbReference type="SMART" id="SM00530">
    <property type="entry name" value="HTH_XRE"/>
    <property type="match status" value="1"/>
</dbReference>
<dbReference type="InterPro" id="IPR010982">
    <property type="entry name" value="Lambda_DNA-bd_dom_sf"/>
</dbReference>
<dbReference type="InterPro" id="IPR043917">
    <property type="entry name" value="DUF5753"/>
</dbReference>
<evidence type="ECO:0000313" key="2">
    <source>
        <dbReference type="EMBL" id="GAA4936994.1"/>
    </source>
</evidence>
<gene>
    <name evidence="2" type="ORF">GCM10023224_17450</name>
</gene>
<protein>
    <submittedName>
        <fullName evidence="2">Helix-turn-helix transcriptional regulator</fullName>
    </submittedName>
</protein>
<reference evidence="3" key="1">
    <citation type="journal article" date="2019" name="Int. J. Syst. Evol. Microbiol.">
        <title>The Global Catalogue of Microorganisms (GCM) 10K type strain sequencing project: providing services to taxonomists for standard genome sequencing and annotation.</title>
        <authorList>
            <consortium name="The Broad Institute Genomics Platform"/>
            <consortium name="The Broad Institute Genome Sequencing Center for Infectious Disease"/>
            <person name="Wu L."/>
            <person name="Ma J."/>
        </authorList>
    </citation>
    <scope>NUCLEOTIDE SEQUENCE [LARGE SCALE GENOMIC DNA]</scope>
    <source>
        <strain evidence="3">JCM 18123</strain>
    </source>
</reference>
<dbReference type="SUPFAM" id="SSF47413">
    <property type="entry name" value="lambda repressor-like DNA-binding domains"/>
    <property type="match status" value="1"/>
</dbReference>
<dbReference type="PROSITE" id="PS50943">
    <property type="entry name" value="HTH_CROC1"/>
    <property type="match status" value="1"/>
</dbReference>
<evidence type="ECO:0000313" key="3">
    <source>
        <dbReference type="Proteomes" id="UP001499993"/>
    </source>
</evidence>
<dbReference type="Gene3D" id="1.10.260.40">
    <property type="entry name" value="lambda repressor-like DNA-binding domains"/>
    <property type="match status" value="1"/>
</dbReference>
<dbReference type="EMBL" id="BAABIK010000007">
    <property type="protein sequence ID" value="GAA4936994.1"/>
    <property type="molecule type" value="Genomic_DNA"/>
</dbReference>
<keyword evidence="3" id="KW-1185">Reference proteome</keyword>
<accession>A0ABP9GDE9</accession>
<dbReference type="CDD" id="cd00093">
    <property type="entry name" value="HTH_XRE"/>
    <property type="match status" value="1"/>
</dbReference>
<organism evidence="2 3">
    <name type="scientific">Streptomonospora halophila</name>
    <dbReference type="NCBI Taxonomy" id="427369"/>
    <lineage>
        <taxon>Bacteria</taxon>
        <taxon>Bacillati</taxon>
        <taxon>Actinomycetota</taxon>
        <taxon>Actinomycetes</taxon>
        <taxon>Streptosporangiales</taxon>
        <taxon>Nocardiopsidaceae</taxon>
        <taxon>Streptomonospora</taxon>
    </lineage>
</organism>
<evidence type="ECO:0000259" key="1">
    <source>
        <dbReference type="PROSITE" id="PS50943"/>
    </source>
</evidence>
<proteinExistence type="predicted"/>
<dbReference type="Pfam" id="PF13560">
    <property type="entry name" value="HTH_31"/>
    <property type="match status" value="1"/>
</dbReference>
<dbReference type="RefSeq" id="WP_345556179.1">
    <property type="nucleotide sequence ID" value="NZ_BAABIK010000007.1"/>
</dbReference>